<keyword evidence="10" id="KW-1185">Reference proteome</keyword>
<dbReference type="InterPro" id="IPR036220">
    <property type="entry name" value="UDP-Glc/GDP-Man_DH_C_sf"/>
</dbReference>
<dbReference type="InterPro" id="IPR014026">
    <property type="entry name" value="UDP-Glc/GDP-Man_DH_dimer"/>
</dbReference>
<dbReference type="SUPFAM" id="SSF48179">
    <property type="entry name" value="6-phosphogluconate dehydrogenase C-terminal domain-like"/>
    <property type="match status" value="1"/>
</dbReference>
<dbReference type="PIRSF" id="PIRSF000124">
    <property type="entry name" value="UDPglc_GDPman_dh"/>
    <property type="match status" value="1"/>
</dbReference>
<comment type="catalytic activity">
    <reaction evidence="6 7">
        <text>UDP-alpha-D-glucose + 2 NAD(+) + H2O = UDP-alpha-D-glucuronate + 2 NADH + 3 H(+)</text>
        <dbReference type="Rhea" id="RHEA:23596"/>
        <dbReference type="ChEBI" id="CHEBI:15377"/>
        <dbReference type="ChEBI" id="CHEBI:15378"/>
        <dbReference type="ChEBI" id="CHEBI:57540"/>
        <dbReference type="ChEBI" id="CHEBI:57945"/>
        <dbReference type="ChEBI" id="CHEBI:58052"/>
        <dbReference type="ChEBI" id="CHEBI:58885"/>
        <dbReference type="EC" id="1.1.1.22"/>
    </reaction>
</comment>
<proteinExistence type="inferred from homology"/>
<dbReference type="InterPro" id="IPR008927">
    <property type="entry name" value="6-PGluconate_DH-like_C_sf"/>
</dbReference>
<dbReference type="InterPro" id="IPR028357">
    <property type="entry name" value="UDPglc_DH_bac"/>
</dbReference>
<evidence type="ECO:0000256" key="6">
    <source>
        <dbReference type="ARBA" id="ARBA00047473"/>
    </source>
</evidence>
<dbReference type="PANTHER" id="PTHR43750:SF3">
    <property type="entry name" value="UDP-GLUCOSE 6-DEHYDROGENASE TUAD"/>
    <property type="match status" value="1"/>
</dbReference>
<evidence type="ECO:0000256" key="1">
    <source>
        <dbReference type="ARBA" id="ARBA00004701"/>
    </source>
</evidence>
<reference evidence="9 10" key="1">
    <citation type="submission" date="2020-10" db="EMBL/GenBank/DDBJ databases">
        <title>Identification of Nocardia species via Next-generation sequencing and recognition of intraspecies genetic diversity.</title>
        <authorList>
            <person name="Li P."/>
            <person name="Li P."/>
            <person name="Lu B."/>
        </authorList>
    </citation>
    <scope>NUCLEOTIDE SEQUENCE [LARGE SCALE GENOMIC DNA]</scope>
    <source>
        <strain evidence="9 10">BJ06-0157</strain>
    </source>
</reference>
<comment type="similarity">
    <text evidence="2 7">Belongs to the UDP-glucose/GDP-mannose dehydrogenase family.</text>
</comment>
<evidence type="ECO:0000313" key="9">
    <source>
        <dbReference type="EMBL" id="MBF6302608.1"/>
    </source>
</evidence>
<dbReference type="SMART" id="SM00984">
    <property type="entry name" value="UDPG_MGDP_dh_C"/>
    <property type="match status" value="1"/>
</dbReference>
<protein>
    <recommendedName>
        <fullName evidence="3 7">UDP-glucose 6-dehydrogenase</fullName>
        <ecNumber evidence="3 7">1.1.1.22</ecNumber>
    </recommendedName>
</protein>
<accession>A0ABS0D664</accession>
<feature type="domain" description="UDP-glucose/GDP-mannose dehydrogenase C-terminal" evidence="8">
    <location>
        <begin position="321"/>
        <end position="424"/>
    </location>
</feature>
<evidence type="ECO:0000313" key="10">
    <source>
        <dbReference type="Proteomes" id="UP000702209"/>
    </source>
</evidence>
<evidence type="ECO:0000256" key="4">
    <source>
        <dbReference type="ARBA" id="ARBA00023002"/>
    </source>
</evidence>
<dbReference type="SUPFAM" id="SSF52413">
    <property type="entry name" value="UDP-glucose/GDP-mannose dehydrogenase C-terminal domain"/>
    <property type="match status" value="1"/>
</dbReference>
<evidence type="ECO:0000256" key="7">
    <source>
        <dbReference type="PIRNR" id="PIRNR000124"/>
    </source>
</evidence>
<dbReference type="InterPro" id="IPR001732">
    <property type="entry name" value="UDP-Glc/GDP-Man_DH_N"/>
</dbReference>
<dbReference type="Gene3D" id="1.20.5.100">
    <property type="entry name" value="Cytochrome c1, transmembrane anchor, C-terminal"/>
    <property type="match status" value="1"/>
</dbReference>
<comment type="pathway">
    <text evidence="1">Nucleotide-sugar biosynthesis; UDP-alpha-D-glucuronate biosynthesis; UDP-alpha-D-glucuronate from UDP-alpha-D-glucose: step 1/1.</text>
</comment>
<keyword evidence="4 7" id="KW-0560">Oxidoreductase</keyword>
<dbReference type="Gene3D" id="3.40.50.720">
    <property type="entry name" value="NAD(P)-binding Rossmann-like Domain"/>
    <property type="match status" value="2"/>
</dbReference>
<dbReference type="PANTHER" id="PTHR43750">
    <property type="entry name" value="UDP-GLUCOSE 6-DEHYDROGENASE TUAD"/>
    <property type="match status" value="1"/>
</dbReference>
<evidence type="ECO:0000256" key="3">
    <source>
        <dbReference type="ARBA" id="ARBA00012954"/>
    </source>
</evidence>
<dbReference type="NCBIfam" id="TIGR03026">
    <property type="entry name" value="NDP-sugDHase"/>
    <property type="match status" value="1"/>
</dbReference>
<dbReference type="Pfam" id="PF03720">
    <property type="entry name" value="UDPG_MGDP_dh_C"/>
    <property type="match status" value="1"/>
</dbReference>
<evidence type="ECO:0000259" key="8">
    <source>
        <dbReference type="SMART" id="SM00984"/>
    </source>
</evidence>
<dbReference type="Pfam" id="PF00984">
    <property type="entry name" value="UDPG_MGDP_dh"/>
    <property type="match status" value="1"/>
</dbReference>
<dbReference type="InterPro" id="IPR014027">
    <property type="entry name" value="UDP-Glc/GDP-Man_DH_C"/>
</dbReference>
<dbReference type="Pfam" id="PF03721">
    <property type="entry name" value="UDPG_MGDP_dh_N"/>
    <property type="match status" value="1"/>
</dbReference>
<organism evidence="9 10">
    <name type="scientific">Nocardia amamiensis</name>
    <dbReference type="NCBI Taxonomy" id="404578"/>
    <lineage>
        <taxon>Bacteria</taxon>
        <taxon>Bacillati</taxon>
        <taxon>Actinomycetota</taxon>
        <taxon>Actinomycetes</taxon>
        <taxon>Mycobacteriales</taxon>
        <taxon>Nocardiaceae</taxon>
        <taxon>Nocardia</taxon>
    </lineage>
</organism>
<dbReference type="Proteomes" id="UP000702209">
    <property type="component" value="Unassembled WGS sequence"/>
</dbReference>
<evidence type="ECO:0000256" key="5">
    <source>
        <dbReference type="ARBA" id="ARBA00023027"/>
    </source>
</evidence>
<dbReference type="InterPro" id="IPR036291">
    <property type="entry name" value="NAD(P)-bd_dom_sf"/>
</dbReference>
<dbReference type="EC" id="1.1.1.22" evidence="3 7"/>
<evidence type="ECO:0000256" key="2">
    <source>
        <dbReference type="ARBA" id="ARBA00006601"/>
    </source>
</evidence>
<dbReference type="RefSeq" id="WP_195133792.1">
    <property type="nucleotide sequence ID" value="NZ_JADLQX010000048.1"/>
</dbReference>
<dbReference type="PIRSF" id="PIRSF500134">
    <property type="entry name" value="UDPglc_DH_bac"/>
    <property type="match status" value="1"/>
</dbReference>
<sequence length="444" mass="46786">MRITVIGCGYLGATHAACMAELGHDVLGVDTDLEKIGMLAQGRPPFFEQNLDSIMRRNVESGRLRFTGSYAEAGEFGEVHFLTVGTPQRADGGADLGQIESAVATLAPQLAGPCVLVGKSTVPVGTADRITAGIRRLAPAGNSVRVAWSPEFLRESHAVADTLRPDRLVFGFAAGDEPAKLALRGVYAPLLTAGVPVVETDLPTAELIKTAANSFLATKISFVNAMAELCEAAGGDVHQLAEALSYDTRIGGQFLQPGVGFGGGCLPKDIRAFVVRAEELGAGQALGFLREVDAVNGRRRSRMVELASQACGGSLDGRRIGVWGAAFKPGTDDVRDSPALAVAAALHERGANVVVYDPHPQARANALKAHPQLDYVDNVADAVIGTHAVLHLTEWGEFADLDPARLTALAHTPQLVDGRSGLDAVRWRAAGWTYLTLGRSSTQT</sequence>
<dbReference type="InterPro" id="IPR017476">
    <property type="entry name" value="UDP-Glc/GDP-Man"/>
</dbReference>
<name>A0ABS0D664_9NOCA</name>
<comment type="caution">
    <text evidence="9">The sequence shown here is derived from an EMBL/GenBank/DDBJ whole genome shotgun (WGS) entry which is preliminary data.</text>
</comment>
<gene>
    <name evidence="9" type="ORF">IU459_34485</name>
</gene>
<keyword evidence="5 7" id="KW-0520">NAD</keyword>
<dbReference type="SUPFAM" id="SSF51735">
    <property type="entry name" value="NAD(P)-binding Rossmann-fold domains"/>
    <property type="match status" value="1"/>
</dbReference>
<dbReference type="EMBL" id="JADLQX010000048">
    <property type="protein sequence ID" value="MBF6302608.1"/>
    <property type="molecule type" value="Genomic_DNA"/>
</dbReference>